<dbReference type="Proteomes" id="UP000887578">
    <property type="component" value="Unplaced"/>
</dbReference>
<dbReference type="Pfam" id="PF00651">
    <property type="entry name" value="BTB"/>
    <property type="match status" value="1"/>
</dbReference>
<evidence type="ECO:0000313" key="3">
    <source>
        <dbReference type="WBParaSite" id="PDA_v2.g12440.t1"/>
    </source>
</evidence>
<reference evidence="3" key="1">
    <citation type="submission" date="2022-11" db="UniProtKB">
        <authorList>
            <consortium name="WormBaseParasite"/>
        </authorList>
    </citation>
    <scope>IDENTIFICATION</scope>
</reference>
<dbReference type="SUPFAM" id="SSF54695">
    <property type="entry name" value="POZ domain"/>
    <property type="match status" value="1"/>
</dbReference>
<dbReference type="InterPro" id="IPR011333">
    <property type="entry name" value="SKP1/BTB/POZ_sf"/>
</dbReference>
<feature type="domain" description="BTB" evidence="1">
    <location>
        <begin position="32"/>
        <end position="87"/>
    </location>
</feature>
<organism evidence="2 3">
    <name type="scientific">Panagrolaimus davidi</name>
    <dbReference type="NCBI Taxonomy" id="227884"/>
    <lineage>
        <taxon>Eukaryota</taxon>
        <taxon>Metazoa</taxon>
        <taxon>Ecdysozoa</taxon>
        <taxon>Nematoda</taxon>
        <taxon>Chromadorea</taxon>
        <taxon>Rhabditida</taxon>
        <taxon>Tylenchina</taxon>
        <taxon>Panagrolaimomorpha</taxon>
        <taxon>Panagrolaimoidea</taxon>
        <taxon>Panagrolaimidae</taxon>
        <taxon>Panagrolaimus</taxon>
    </lineage>
</organism>
<protein>
    <submittedName>
        <fullName evidence="3">BTB domain-containing protein</fullName>
    </submittedName>
</protein>
<dbReference type="Gene3D" id="1.25.40.420">
    <property type="match status" value="1"/>
</dbReference>
<accession>A0A914PAW2</accession>
<dbReference type="Gene3D" id="3.30.710.10">
    <property type="entry name" value="Potassium Channel Kv1.1, Chain A"/>
    <property type="match status" value="1"/>
</dbReference>
<keyword evidence="2" id="KW-1185">Reference proteome</keyword>
<dbReference type="Pfam" id="PF07707">
    <property type="entry name" value="BACK"/>
    <property type="match status" value="1"/>
</dbReference>
<sequence>MSAERIRYELSMQRFEVFKAQDPENGTFDVKLYAHKLMLRQVSPAFKSMMSNQLTIFDEPVLIENYKLEDFKEFLTFIYSGKCRLSKENIFSMIDIAEFYCVPKLKTICEEFLTKTVLNLENIYQMIEISTKYSLAKLNQLVIGFASKNISTFLKNEQFYGLEKCTLKKILELSDKTEHQEVVFEAVYKWAEKQAKENLETDNGLDLNNAIKNAISDLLPFLNFQNMGTDFLTFFVAKQTNIFTVSELRDILWDGSRVHVQITDENGKKIKGELKCDEMNKAVDEIKSLKYKCCFFPYWRTIRQKSLTQSKYIENEKIDWYLVYCSRGYLVITHRENISDSDYLLAEMFAEDGSILNEKCKIEIV</sequence>
<name>A0A914PAW2_9BILA</name>
<dbReference type="PANTHER" id="PTHR45632">
    <property type="entry name" value="LD33804P"/>
    <property type="match status" value="1"/>
</dbReference>
<dbReference type="InterPro" id="IPR000210">
    <property type="entry name" value="BTB/POZ_dom"/>
</dbReference>
<dbReference type="CDD" id="cd18186">
    <property type="entry name" value="BTB_POZ_ZBTB_KLHL-like"/>
    <property type="match status" value="1"/>
</dbReference>
<proteinExistence type="predicted"/>
<dbReference type="InterPro" id="IPR011705">
    <property type="entry name" value="BACK"/>
</dbReference>
<dbReference type="WBParaSite" id="PDA_v2.g12440.t1">
    <property type="protein sequence ID" value="PDA_v2.g12440.t1"/>
    <property type="gene ID" value="PDA_v2.g12440"/>
</dbReference>
<dbReference type="SMART" id="SM00875">
    <property type="entry name" value="BACK"/>
    <property type="match status" value="1"/>
</dbReference>
<dbReference type="AlphaFoldDB" id="A0A914PAW2"/>
<dbReference type="SMART" id="SM00225">
    <property type="entry name" value="BTB"/>
    <property type="match status" value="1"/>
</dbReference>
<evidence type="ECO:0000259" key="1">
    <source>
        <dbReference type="PROSITE" id="PS50097"/>
    </source>
</evidence>
<evidence type="ECO:0000313" key="2">
    <source>
        <dbReference type="Proteomes" id="UP000887578"/>
    </source>
</evidence>
<dbReference type="PROSITE" id="PS50097">
    <property type="entry name" value="BTB"/>
    <property type="match status" value="1"/>
</dbReference>